<evidence type="ECO:0000256" key="1">
    <source>
        <dbReference type="SAM" id="MobiDB-lite"/>
    </source>
</evidence>
<feature type="transmembrane region" description="Helical" evidence="2">
    <location>
        <begin position="631"/>
        <end position="664"/>
    </location>
</feature>
<dbReference type="HOGENOM" id="CLU_419580_0_0_2"/>
<keyword evidence="4" id="KW-1185">Reference proteome</keyword>
<feature type="region of interest" description="Disordered" evidence="1">
    <location>
        <begin position="272"/>
        <end position="303"/>
    </location>
</feature>
<sequence precursor="true">MTKHLRNLNYRASLSVLISFALILLALTITVPVGAESVLPDHYHINLAMANGGERYLKFDGGGLNALHISSDSSNYGGNSIASDSQSGSFFLTDTGGRGFDDDGILMLAVKGDVPDDFSVHIRASGYTWTPSTVINQKPEEITYQDGSVDSTFTKSDFAYGPQNWRPAGPENYPIYDGQDMSDSTQQFHLMFIDLHAGILGQGSVNTSAPPLTDNGAIRVEYSFSNLNSFAAFNTYAWCLNSNQGEGISWTNRLSEAGSSGVTVKGIEPTLTTVPTTTEPTTTTTTPNTTVSVSPTETPTSVETTVNATPTVIVNTTEPTSTTMVPVTTLTTEPTTSATLTTVPTSTTTIKTTPTTSATVTVAGTATVTSTQTAGTVITTSAPVTTGTTAAVTVSQTTAQPSLTVAPSVTTTQSPEPSVSVPVLSTLFPSHVQTAVPTQAATSGSQVASSTSGAWMVGATVPPVQATVTSQSTQTVASSATTVQATVSSGSTQTIATQSSSPSTGSTSSNSAGGPVSTGDSSSGSSSDDYTGVGGTVGTTATPAPTTATPTQTQSADTTPTPTLVNTSTPVMTTPTLPLIDTGNQNEYSPVSISGSSGAASSRDQSSSQNFLSMIQSTIDRLSSSDLSLLLLIGAALLFALLVFAGLIIMILLLLLLVIGLLYLRQRRNLKDGLLDDLQEKD</sequence>
<feature type="compositionally biased region" description="Low complexity" evidence="1">
    <location>
        <begin position="589"/>
        <end position="605"/>
    </location>
</feature>
<dbReference type="eggNOG" id="arCOG09475">
    <property type="taxonomic scope" value="Archaea"/>
</dbReference>
<dbReference type="EMBL" id="CP001338">
    <property type="protein sequence ID" value="ACL17104.1"/>
    <property type="molecule type" value="Genomic_DNA"/>
</dbReference>
<organism evidence="3 4">
    <name type="scientific">Methanosphaerula palustris (strain ATCC BAA-1556 / DSM 19958 / E1-9c)</name>
    <dbReference type="NCBI Taxonomy" id="521011"/>
    <lineage>
        <taxon>Archaea</taxon>
        <taxon>Methanobacteriati</taxon>
        <taxon>Methanobacteriota</taxon>
        <taxon>Stenosarchaea group</taxon>
        <taxon>Methanomicrobia</taxon>
        <taxon>Methanomicrobiales</taxon>
        <taxon>Methanoregulaceae</taxon>
        <taxon>Methanosphaerula</taxon>
    </lineage>
</organism>
<dbReference type="RefSeq" id="WP_012618423.1">
    <property type="nucleotide sequence ID" value="NC_011832.1"/>
</dbReference>
<accession>B8GK33</accession>
<gene>
    <name evidence="3" type="ordered locus">Mpal_1798</name>
</gene>
<feature type="compositionally biased region" description="Low complexity" evidence="1">
    <location>
        <begin position="485"/>
        <end position="531"/>
    </location>
</feature>
<feature type="compositionally biased region" description="Polar residues" evidence="1">
    <location>
        <begin position="571"/>
        <end position="588"/>
    </location>
</feature>
<evidence type="ECO:0000313" key="3">
    <source>
        <dbReference type="EMBL" id="ACL17104.1"/>
    </source>
</evidence>
<reference evidence="3 4" key="1">
    <citation type="journal article" date="2015" name="Genome Announc.">
        <title>Complete Genome Sequence of Methanosphaerula palustris E1-9CT, a Hydrogenotrophic Methanogen Isolated from a Minerotrophic Fen Peatland.</title>
        <authorList>
            <person name="Cadillo-Quiroz H."/>
            <person name="Browne P."/>
            <person name="Kyrpides N."/>
            <person name="Woyke T."/>
            <person name="Goodwin L."/>
            <person name="Detter C."/>
            <person name="Yavitt J.B."/>
            <person name="Zinder S.H."/>
        </authorList>
    </citation>
    <scope>NUCLEOTIDE SEQUENCE [LARGE SCALE GENOMIC DNA]</scope>
    <source>
        <strain evidence="4">ATCC BAA-1556 / DSM 19958 / E1-9c</strain>
    </source>
</reference>
<name>B8GK33_METPE</name>
<keyword evidence="2" id="KW-0472">Membrane</keyword>
<dbReference type="AlphaFoldDB" id="B8GK33"/>
<evidence type="ECO:0000313" key="4">
    <source>
        <dbReference type="Proteomes" id="UP000002457"/>
    </source>
</evidence>
<proteinExistence type="predicted"/>
<dbReference type="KEGG" id="mpl:Mpal_1798"/>
<keyword evidence="2" id="KW-1133">Transmembrane helix</keyword>
<dbReference type="Proteomes" id="UP000002457">
    <property type="component" value="Chromosome"/>
</dbReference>
<dbReference type="OrthoDB" id="112349at2157"/>
<protein>
    <submittedName>
        <fullName evidence="3">Uncharacterized protein</fullName>
    </submittedName>
</protein>
<dbReference type="STRING" id="521011.Mpal_1798"/>
<evidence type="ECO:0000256" key="2">
    <source>
        <dbReference type="SAM" id="Phobius"/>
    </source>
</evidence>
<dbReference type="GeneID" id="7270344"/>
<keyword evidence="2" id="KW-0812">Transmembrane</keyword>
<feature type="region of interest" description="Disordered" evidence="1">
    <location>
        <begin position="485"/>
        <end position="605"/>
    </location>
</feature>
<feature type="compositionally biased region" description="Low complexity" evidence="1">
    <location>
        <begin position="538"/>
        <end position="570"/>
    </location>
</feature>